<evidence type="ECO:0000313" key="1">
    <source>
        <dbReference type="EMBL" id="KAK7447370.1"/>
    </source>
</evidence>
<dbReference type="Proteomes" id="UP001498398">
    <property type="component" value="Unassembled WGS sequence"/>
</dbReference>
<organism evidence="1 2">
    <name type="scientific">Marasmiellus scandens</name>
    <dbReference type="NCBI Taxonomy" id="2682957"/>
    <lineage>
        <taxon>Eukaryota</taxon>
        <taxon>Fungi</taxon>
        <taxon>Dikarya</taxon>
        <taxon>Basidiomycota</taxon>
        <taxon>Agaricomycotina</taxon>
        <taxon>Agaricomycetes</taxon>
        <taxon>Agaricomycetidae</taxon>
        <taxon>Agaricales</taxon>
        <taxon>Marasmiineae</taxon>
        <taxon>Omphalotaceae</taxon>
        <taxon>Marasmiellus</taxon>
    </lineage>
</organism>
<keyword evidence="2" id="KW-1185">Reference proteome</keyword>
<name>A0ABR1J655_9AGAR</name>
<reference evidence="1 2" key="1">
    <citation type="submission" date="2024-01" db="EMBL/GenBank/DDBJ databases">
        <title>A draft genome for the cacao thread blight pathogen Marasmiellus scandens.</title>
        <authorList>
            <person name="Baruah I.K."/>
            <person name="Leung J."/>
            <person name="Bukari Y."/>
            <person name="Amoako-Attah I."/>
            <person name="Meinhardt L.W."/>
            <person name="Bailey B.A."/>
            <person name="Cohen S.P."/>
        </authorList>
    </citation>
    <scope>NUCLEOTIDE SEQUENCE [LARGE SCALE GENOMIC DNA]</scope>
    <source>
        <strain evidence="1 2">GH-19</strain>
    </source>
</reference>
<dbReference type="EMBL" id="JBANRG010000041">
    <property type="protein sequence ID" value="KAK7447370.1"/>
    <property type="molecule type" value="Genomic_DNA"/>
</dbReference>
<protein>
    <submittedName>
        <fullName evidence="1">Uncharacterized protein</fullName>
    </submittedName>
</protein>
<evidence type="ECO:0000313" key="2">
    <source>
        <dbReference type="Proteomes" id="UP001498398"/>
    </source>
</evidence>
<accession>A0ABR1J655</accession>
<gene>
    <name evidence="1" type="ORF">VKT23_014080</name>
</gene>
<proteinExistence type="predicted"/>
<comment type="caution">
    <text evidence="1">The sequence shown here is derived from an EMBL/GenBank/DDBJ whole genome shotgun (WGS) entry which is preliminary data.</text>
</comment>
<sequence length="160" mass="17412">MQQDQGHVNETVFDDDGSRDAAASIMQKHCNSKLEYRDKDAHGTLDAVGELTKQVRPNGLQSHTPDMFAISIPTLTCRPLFPAIYHPRSPGPGSSALSWVEGVATVPRRGMKAQAPGELVSVRRGDARTSGRHLRWAKPLVTGDLPYPNFLDLARVSVAA</sequence>